<name>A0A101Q008_STRCK</name>
<evidence type="ECO:0000256" key="4">
    <source>
        <dbReference type="ARBA" id="ARBA00023136"/>
    </source>
</evidence>
<dbReference type="GO" id="GO:0005886">
    <property type="term" value="C:plasma membrane"/>
    <property type="evidence" value="ECO:0007669"/>
    <property type="project" value="UniProtKB-SubCell"/>
</dbReference>
<feature type="transmembrane region" description="Helical" evidence="7">
    <location>
        <begin position="524"/>
        <end position="551"/>
    </location>
</feature>
<dbReference type="PANTHER" id="PTHR42718:SF39">
    <property type="entry name" value="ACTINORHODIN TRANSPORTER-RELATED"/>
    <property type="match status" value="1"/>
</dbReference>
<dbReference type="InterPro" id="IPR011701">
    <property type="entry name" value="MFS"/>
</dbReference>
<dbReference type="EMBL" id="LMWP01000033">
    <property type="protein sequence ID" value="KUN20828.1"/>
    <property type="molecule type" value="Genomic_DNA"/>
</dbReference>
<feature type="transmembrane region" description="Helical" evidence="7">
    <location>
        <begin position="170"/>
        <end position="190"/>
    </location>
</feature>
<feature type="transmembrane region" description="Helical" evidence="7">
    <location>
        <begin position="392"/>
        <end position="412"/>
    </location>
</feature>
<feature type="compositionally biased region" description="Basic residues" evidence="6">
    <location>
        <begin position="69"/>
        <end position="81"/>
    </location>
</feature>
<feature type="transmembrane region" description="Helical" evidence="7">
    <location>
        <begin position="563"/>
        <end position="582"/>
    </location>
</feature>
<dbReference type="Proteomes" id="UP000053398">
    <property type="component" value="Unassembled WGS sequence"/>
</dbReference>
<feature type="transmembrane region" description="Helical" evidence="7">
    <location>
        <begin position="202"/>
        <end position="225"/>
    </location>
</feature>
<proteinExistence type="predicted"/>
<feature type="domain" description="Major facilitator superfamily (MFS) profile" evidence="8">
    <location>
        <begin position="136"/>
        <end position="586"/>
    </location>
</feature>
<feature type="transmembrane region" description="Helical" evidence="7">
    <location>
        <begin position="432"/>
        <end position="451"/>
    </location>
</feature>
<feature type="transmembrane region" description="Helical" evidence="7">
    <location>
        <begin position="138"/>
        <end position="158"/>
    </location>
</feature>
<gene>
    <name evidence="9" type="ORF">AQJ11_28760</name>
</gene>
<feature type="compositionally biased region" description="Low complexity" evidence="6">
    <location>
        <begin position="15"/>
        <end position="24"/>
    </location>
</feature>
<keyword evidence="2 7" id="KW-0812">Transmembrane</keyword>
<dbReference type="InterPro" id="IPR036259">
    <property type="entry name" value="MFS_trans_sf"/>
</dbReference>
<keyword evidence="10" id="KW-1185">Reference proteome</keyword>
<feature type="transmembrane region" description="Helical" evidence="7">
    <location>
        <begin position="351"/>
        <end position="371"/>
    </location>
</feature>
<evidence type="ECO:0000256" key="5">
    <source>
        <dbReference type="ARBA" id="ARBA00023251"/>
    </source>
</evidence>
<evidence type="ECO:0000256" key="6">
    <source>
        <dbReference type="SAM" id="MobiDB-lite"/>
    </source>
</evidence>
<feature type="transmembrane region" description="Helical" evidence="7">
    <location>
        <begin position="231"/>
        <end position="248"/>
    </location>
</feature>
<feature type="transmembrane region" description="Helical" evidence="7">
    <location>
        <begin position="487"/>
        <end position="504"/>
    </location>
</feature>
<feature type="transmembrane region" description="Helical" evidence="7">
    <location>
        <begin position="326"/>
        <end position="345"/>
    </location>
</feature>
<dbReference type="PROSITE" id="PS50850">
    <property type="entry name" value="MFS"/>
    <property type="match status" value="1"/>
</dbReference>
<organism evidence="9 10">
    <name type="scientific">Streptomyces corchorusii</name>
    <name type="common">Streptomyces chibaensis</name>
    <dbReference type="NCBI Taxonomy" id="1903"/>
    <lineage>
        <taxon>Bacteria</taxon>
        <taxon>Bacillati</taxon>
        <taxon>Actinomycetota</taxon>
        <taxon>Actinomycetes</taxon>
        <taxon>Kitasatosporales</taxon>
        <taxon>Streptomycetaceae</taxon>
        <taxon>Streptomyces</taxon>
    </lineage>
</organism>
<evidence type="ECO:0000256" key="3">
    <source>
        <dbReference type="ARBA" id="ARBA00022989"/>
    </source>
</evidence>
<dbReference type="Pfam" id="PF07690">
    <property type="entry name" value="MFS_1"/>
    <property type="match status" value="2"/>
</dbReference>
<sequence length="608" mass="63356">MVLRPGVRRGGTGAGARCSTGATRPRSRPAPRRSAARHVPVRARCTSSTRHSREPRPPPGAVPSPDAGRHRRADPRPRARAGHVVPAGTRRVREIVHPPWQRSSHGETRPDWWSEHQHHRTLGRGPPDAQGECMQRTWSVYVAAFGATYTFSIGNVTAPRLGPELGASRGEVALVLAAFAVSFAAGLILAGRLGDRYGRRRLLGIGLLALALTSALAAAAPGLWLLVAARVLQGASSAIVMPQTLALIQTLGSEPARARGLAAFTASSGVGTVAGQVVGGLVMGLGLPFAGWRGAALTSAIPSVLALLGVRRLLVHPPSSTERPDLGGALGLGTSLLALVAGLSLGPATGWAWWASALVALGFLGLYGFWLDQRRRERAGRPVLVAPSSLRLPSVRLGLLMAVLLFAGYGAFSYEYSMLTQVGLGLTPVQSGLALTAFAGTFVLAGLHMPGIMSRFGERTMELAAALLCAGLTLLGVASWFAQGKSVAIWVGCFEVLGVLLGAAQASQYGPLVGTVMAAVPHRVAGLAGGLFTTAQQASLGLGIATIGGVFGTLAPRLGWEHAFAVALGVQLITTVLFWVLARRLRSRPRACGTVLAPGVQHRTEALD</sequence>
<comment type="subcellular location">
    <subcellularLocation>
        <location evidence="1">Cell membrane</location>
        <topology evidence="1">Multi-pass membrane protein</topology>
    </subcellularLocation>
</comment>
<evidence type="ECO:0000313" key="9">
    <source>
        <dbReference type="EMBL" id="KUN20828.1"/>
    </source>
</evidence>
<dbReference type="AlphaFoldDB" id="A0A101Q008"/>
<keyword evidence="5" id="KW-0046">Antibiotic resistance</keyword>
<dbReference type="CDD" id="cd17321">
    <property type="entry name" value="MFS_MMR_MDR_like"/>
    <property type="match status" value="1"/>
</dbReference>
<feature type="transmembrane region" description="Helical" evidence="7">
    <location>
        <begin position="463"/>
        <end position="481"/>
    </location>
</feature>
<evidence type="ECO:0000259" key="8">
    <source>
        <dbReference type="PROSITE" id="PS50850"/>
    </source>
</evidence>
<dbReference type="InterPro" id="IPR020846">
    <property type="entry name" value="MFS_dom"/>
</dbReference>
<feature type="compositionally biased region" description="Basic residues" evidence="6">
    <location>
        <begin position="25"/>
        <end position="41"/>
    </location>
</feature>
<evidence type="ECO:0000256" key="2">
    <source>
        <dbReference type="ARBA" id="ARBA00022692"/>
    </source>
</evidence>
<comment type="caution">
    <text evidence="9">The sequence shown here is derived from an EMBL/GenBank/DDBJ whole genome shotgun (WGS) entry which is preliminary data.</text>
</comment>
<dbReference type="SUPFAM" id="SSF103473">
    <property type="entry name" value="MFS general substrate transporter"/>
    <property type="match status" value="2"/>
</dbReference>
<dbReference type="GO" id="GO:0046677">
    <property type="term" value="P:response to antibiotic"/>
    <property type="evidence" value="ECO:0007669"/>
    <property type="project" value="UniProtKB-KW"/>
</dbReference>
<evidence type="ECO:0000256" key="7">
    <source>
        <dbReference type="SAM" id="Phobius"/>
    </source>
</evidence>
<dbReference type="PANTHER" id="PTHR42718">
    <property type="entry name" value="MAJOR FACILITATOR SUPERFAMILY MULTIDRUG TRANSPORTER MFSC"/>
    <property type="match status" value="1"/>
</dbReference>
<feature type="transmembrane region" description="Helical" evidence="7">
    <location>
        <begin position="260"/>
        <end position="283"/>
    </location>
</feature>
<dbReference type="Gene3D" id="1.20.1250.20">
    <property type="entry name" value="MFS general substrate transporter like domains"/>
    <property type="match status" value="2"/>
</dbReference>
<keyword evidence="3 7" id="KW-1133">Transmembrane helix</keyword>
<protein>
    <submittedName>
        <fullName evidence="9">MFS transporter</fullName>
    </submittedName>
</protein>
<feature type="region of interest" description="Disordered" evidence="6">
    <location>
        <begin position="1"/>
        <end position="89"/>
    </location>
</feature>
<feature type="transmembrane region" description="Helical" evidence="7">
    <location>
        <begin position="295"/>
        <end position="314"/>
    </location>
</feature>
<evidence type="ECO:0000256" key="1">
    <source>
        <dbReference type="ARBA" id="ARBA00004651"/>
    </source>
</evidence>
<dbReference type="GO" id="GO:0022857">
    <property type="term" value="F:transmembrane transporter activity"/>
    <property type="evidence" value="ECO:0007669"/>
    <property type="project" value="InterPro"/>
</dbReference>
<keyword evidence="4 7" id="KW-0472">Membrane</keyword>
<reference evidence="9 10" key="1">
    <citation type="submission" date="2015-10" db="EMBL/GenBank/DDBJ databases">
        <title>Draft genome sequence of Streptomyces corchorusii DSM 40340, type strain for the species Streptomyces corchorusii.</title>
        <authorList>
            <person name="Ruckert C."/>
            <person name="Winkler A."/>
            <person name="Kalinowski J."/>
            <person name="Kampfer P."/>
            <person name="Glaeser S."/>
        </authorList>
    </citation>
    <scope>NUCLEOTIDE SEQUENCE [LARGE SCALE GENOMIC DNA]</scope>
    <source>
        <strain evidence="9 10">DSM 40340</strain>
    </source>
</reference>
<evidence type="ECO:0000313" key="10">
    <source>
        <dbReference type="Proteomes" id="UP000053398"/>
    </source>
</evidence>
<accession>A0A101Q008</accession>